<evidence type="ECO:0000313" key="3">
    <source>
        <dbReference type="EMBL" id="ASR47939.1"/>
    </source>
</evidence>
<evidence type="ECO:0000313" key="4">
    <source>
        <dbReference type="Proteomes" id="UP000214666"/>
    </source>
</evidence>
<dbReference type="Proteomes" id="UP000214666">
    <property type="component" value="Chromosome"/>
</dbReference>
<keyword evidence="2" id="KW-1133">Transmembrane helix</keyword>
<organism evidence="3 4">
    <name type="scientific">Paenibacillus kribbensis</name>
    <dbReference type="NCBI Taxonomy" id="172713"/>
    <lineage>
        <taxon>Bacteria</taxon>
        <taxon>Bacillati</taxon>
        <taxon>Bacillota</taxon>
        <taxon>Bacilli</taxon>
        <taxon>Bacillales</taxon>
        <taxon>Paenibacillaceae</taxon>
        <taxon>Paenibacillus</taxon>
    </lineage>
</organism>
<dbReference type="OrthoDB" id="1682562at2"/>
<keyword evidence="1" id="KW-0175">Coiled coil</keyword>
<reference evidence="3 4" key="1">
    <citation type="submission" date="2017-03" db="EMBL/GenBank/DDBJ databases">
        <title>Complete genome sequence of Paenibacillus Kribbensis producing bioflocculants.</title>
        <authorList>
            <person name="Lee H.-G."/>
            <person name="Oh H.-M."/>
        </authorList>
    </citation>
    <scope>NUCLEOTIDE SEQUENCE [LARGE SCALE GENOMIC DNA]</scope>
    <source>
        <strain evidence="3 4">AM49</strain>
    </source>
</reference>
<keyword evidence="4" id="KW-1185">Reference proteome</keyword>
<proteinExistence type="predicted"/>
<sequence>MDQPWIYIVLLGVAAVVYAWLLPKRQPDRGTEEAVVQKVEATLEQYMADIESDNDELIELVSGMKQEHAVKQAALQEQVAELRNRIVELERQAVLVAASAQVETTSGGIRYTGISQQAAAAYDQFHRPQSAMPLQEGHPVSDALNVAGDEQPALQEPETKQLTESIRDRYQELFTLYEQGKSVDYIAKQSGIQRGEVQLILQLAEREDLN</sequence>
<gene>
    <name evidence="3" type="ORF">B4V02_15200</name>
</gene>
<accession>A0A222WN94</accession>
<name>A0A222WN94_9BACL</name>
<keyword evidence="2" id="KW-0472">Membrane</keyword>
<protein>
    <recommendedName>
        <fullName evidence="5">RNA polymerase subunit sigma-70</fullName>
    </recommendedName>
</protein>
<dbReference type="KEGG" id="pkb:B4V02_15200"/>
<feature type="transmembrane region" description="Helical" evidence="2">
    <location>
        <begin position="6"/>
        <end position="22"/>
    </location>
</feature>
<keyword evidence="2" id="KW-0812">Transmembrane</keyword>
<dbReference type="RefSeq" id="WP_094155446.1">
    <property type="nucleotide sequence ID" value="NZ_CP020028.1"/>
</dbReference>
<dbReference type="STRING" id="172713.GCA_001705305_01802"/>
<evidence type="ECO:0008006" key="5">
    <source>
        <dbReference type="Google" id="ProtNLM"/>
    </source>
</evidence>
<evidence type="ECO:0000256" key="2">
    <source>
        <dbReference type="SAM" id="Phobius"/>
    </source>
</evidence>
<evidence type="ECO:0000256" key="1">
    <source>
        <dbReference type="SAM" id="Coils"/>
    </source>
</evidence>
<feature type="coiled-coil region" evidence="1">
    <location>
        <begin position="36"/>
        <end position="99"/>
    </location>
</feature>
<dbReference type="AlphaFoldDB" id="A0A222WN94"/>
<dbReference type="EMBL" id="CP020028">
    <property type="protein sequence ID" value="ASR47939.1"/>
    <property type="molecule type" value="Genomic_DNA"/>
</dbReference>